<dbReference type="SUPFAM" id="SSF90123">
    <property type="entry name" value="ABC transporter transmembrane region"/>
    <property type="match status" value="1"/>
</dbReference>
<evidence type="ECO:0000313" key="9">
    <source>
        <dbReference type="Proteomes" id="UP000549134"/>
    </source>
</evidence>
<dbReference type="PROSITE" id="PS50929">
    <property type="entry name" value="ABC_TM1F"/>
    <property type="match status" value="1"/>
</dbReference>
<organism evidence="8 9">
    <name type="scientific">Pseudomonas tolaasii</name>
    <dbReference type="NCBI Taxonomy" id="29442"/>
    <lineage>
        <taxon>Bacteria</taxon>
        <taxon>Pseudomonadati</taxon>
        <taxon>Pseudomonadota</taxon>
        <taxon>Gammaproteobacteria</taxon>
        <taxon>Pseudomonadales</taxon>
        <taxon>Pseudomonadaceae</taxon>
        <taxon>Pseudomonas</taxon>
    </lineage>
</organism>
<gene>
    <name evidence="8" type="ORF">HX787_30235</name>
</gene>
<dbReference type="PANTHER" id="PTHR24221">
    <property type="entry name" value="ATP-BINDING CASSETTE SUB-FAMILY B"/>
    <property type="match status" value="1"/>
</dbReference>
<evidence type="ECO:0000256" key="5">
    <source>
        <dbReference type="ARBA" id="ARBA00023136"/>
    </source>
</evidence>
<keyword evidence="2" id="KW-0813">Transport</keyword>
<evidence type="ECO:0000256" key="2">
    <source>
        <dbReference type="ARBA" id="ARBA00022448"/>
    </source>
</evidence>
<comment type="subcellular location">
    <subcellularLocation>
        <location evidence="1">Cell membrane</location>
        <topology evidence="1">Multi-pass membrane protein</topology>
    </subcellularLocation>
</comment>
<sequence>MATVAAYAGFTISISAWCTRFRRALNEASAESSSKSIDSLLNFETVKYFGAEDHEAQRLDAALRKREDASARNEWTFVCLSIGQVFIISTGLIFIMLIAVRRIHEGAMGLGDIVLVNAYILQLHQSLNFFGLT</sequence>
<dbReference type="Proteomes" id="UP000549134">
    <property type="component" value="Unassembled WGS sequence"/>
</dbReference>
<dbReference type="EMBL" id="JACAQK010000049">
    <property type="protein sequence ID" value="NWD40136.1"/>
    <property type="molecule type" value="Genomic_DNA"/>
</dbReference>
<evidence type="ECO:0000256" key="1">
    <source>
        <dbReference type="ARBA" id="ARBA00004651"/>
    </source>
</evidence>
<feature type="transmembrane region" description="Helical" evidence="6">
    <location>
        <begin position="75"/>
        <end position="100"/>
    </location>
</feature>
<evidence type="ECO:0000313" key="8">
    <source>
        <dbReference type="EMBL" id="NWD40136.1"/>
    </source>
</evidence>
<dbReference type="GO" id="GO:0006879">
    <property type="term" value="P:intracellular iron ion homeostasis"/>
    <property type="evidence" value="ECO:0007669"/>
    <property type="project" value="TreeGrafter"/>
</dbReference>
<proteinExistence type="predicted"/>
<name>A0A7Y8ATP1_PSETO</name>
<dbReference type="InterPro" id="IPR036640">
    <property type="entry name" value="ABC1_TM_sf"/>
</dbReference>
<evidence type="ECO:0000259" key="7">
    <source>
        <dbReference type="PROSITE" id="PS50929"/>
    </source>
</evidence>
<dbReference type="InterPro" id="IPR011527">
    <property type="entry name" value="ABC1_TM_dom"/>
</dbReference>
<dbReference type="PANTHER" id="PTHR24221:SF402">
    <property type="entry name" value="IRON-SULFUR CLUSTERS TRANSPORTER ABCB7, MITOCHONDRIAL"/>
    <property type="match status" value="1"/>
</dbReference>
<dbReference type="GO" id="GO:0140359">
    <property type="term" value="F:ABC-type transporter activity"/>
    <property type="evidence" value="ECO:0007669"/>
    <property type="project" value="InterPro"/>
</dbReference>
<keyword evidence="3 6" id="KW-0812">Transmembrane</keyword>
<feature type="domain" description="ABC transmembrane type-1" evidence="7">
    <location>
        <begin position="1"/>
        <end position="133"/>
    </location>
</feature>
<dbReference type="Gene3D" id="1.20.1560.10">
    <property type="entry name" value="ABC transporter type 1, transmembrane domain"/>
    <property type="match status" value="1"/>
</dbReference>
<comment type="caution">
    <text evidence="8">The sequence shown here is derived from an EMBL/GenBank/DDBJ whole genome shotgun (WGS) entry which is preliminary data.</text>
</comment>
<keyword evidence="5 6" id="KW-0472">Membrane</keyword>
<protein>
    <recommendedName>
        <fullName evidence="7">ABC transmembrane type-1 domain-containing protein</fullName>
    </recommendedName>
</protein>
<dbReference type="Pfam" id="PF00664">
    <property type="entry name" value="ABC_membrane"/>
    <property type="match status" value="1"/>
</dbReference>
<evidence type="ECO:0000256" key="3">
    <source>
        <dbReference type="ARBA" id="ARBA00022692"/>
    </source>
</evidence>
<dbReference type="AlphaFoldDB" id="A0A7Y8ATP1"/>
<reference evidence="8 9" key="1">
    <citation type="submission" date="2020-04" db="EMBL/GenBank/DDBJ databases">
        <title>Molecular characterization of pseudomonads from Agaricus bisporus reveal novel blotch 2 pathogens in Western Europe.</title>
        <authorList>
            <person name="Taparia T."/>
            <person name="Krijger M."/>
            <person name="Haynes E."/>
            <person name="Elpinstone J.G."/>
            <person name="Noble R."/>
            <person name="Van Der Wolf J."/>
        </authorList>
    </citation>
    <scope>NUCLEOTIDE SEQUENCE [LARGE SCALE GENOMIC DNA]</scope>
    <source>
        <strain evidence="8 9">IPO3746</strain>
    </source>
</reference>
<keyword evidence="4 6" id="KW-1133">Transmembrane helix</keyword>
<dbReference type="GO" id="GO:0005524">
    <property type="term" value="F:ATP binding"/>
    <property type="evidence" value="ECO:0007669"/>
    <property type="project" value="InterPro"/>
</dbReference>
<dbReference type="InterPro" id="IPR039421">
    <property type="entry name" value="Type_1_exporter"/>
</dbReference>
<evidence type="ECO:0000256" key="4">
    <source>
        <dbReference type="ARBA" id="ARBA00022989"/>
    </source>
</evidence>
<evidence type="ECO:0000256" key="6">
    <source>
        <dbReference type="SAM" id="Phobius"/>
    </source>
</evidence>
<accession>A0A7Y8ATP1</accession>
<dbReference type="GO" id="GO:0005886">
    <property type="term" value="C:plasma membrane"/>
    <property type="evidence" value="ECO:0007669"/>
    <property type="project" value="UniProtKB-SubCell"/>
</dbReference>